<dbReference type="GeneID" id="112053211"/>
<feature type="region of interest" description="Disordered" evidence="4">
    <location>
        <begin position="1293"/>
        <end position="1330"/>
    </location>
</feature>
<dbReference type="Proteomes" id="UP001652582">
    <property type="component" value="Chromosome 10"/>
</dbReference>
<gene>
    <name evidence="7" type="primary">LOC112053211</name>
</gene>
<dbReference type="InterPro" id="IPR051436">
    <property type="entry name" value="Autophagy-related_EPG5"/>
</dbReference>
<evidence type="ECO:0000259" key="5">
    <source>
        <dbReference type="Pfam" id="PF26573"/>
    </source>
</evidence>
<feature type="compositionally biased region" description="Basic and acidic residues" evidence="4">
    <location>
        <begin position="19"/>
        <end position="31"/>
    </location>
</feature>
<evidence type="ECO:0000313" key="7">
    <source>
        <dbReference type="RefSeq" id="XP_052739954.1"/>
    </source>
</evidence>
<organism evidence="6 7">
    <name type="scientific">Bicyclus anynana</name>
    <name type="common">Squinting bush brown butterfly</name>
    <dbReference type="NCBI Taxonomy" id="110368"/>
    <lineage>
        <taxon>Eukaryota</taxon>
        <taxon>Metazoa</taxon>
        <taxon>Ecdysozoa</taxon>
        <taxon>Arthropoda</taxon>
        <taxon>Hexapoda</taxon>
        <taxon>Insecta</taxon>
        <taxon>Pterygota</taxon>
        <taxon>Neoptera</taxon>
        <taxon>Endopterygota</taxon>
        <taxon>Lepidoptera</taxon>
        <taxon>Glossata</taxon>
        <taxon>Ditrysia</taxon>
        <taxon>Papilionoidea</taxon>
        <taxon>Nymphalidae</taxon>
        <taxon>Satyrinae</taxon>
        <taxon>Satyrini</taxon>
        <taxon>Mycalesina</taxon>
        <taxon>Bicyclus</taxon>
    </lineage>
</organism>
<comment type="similarity">
    <text evidence="1">Belongs to the EPG5 family.</text>
</comment>
<name>A0ABM3LLK8_BICAN</name>
<feature type="region of interest" description="Disordered" evidence="4">
    <location>
        <begin position="1166"/>
        <end position="1231"/>
    </location>
</feature>
<evidence type="ECO:0000256" key="4">
    <source>
        <dbReference type="SAM" id="MobiDB-lite"/>
    </source>
</evidence>
<dbReference type="RefSeq" id="XP_052739954.1">
    <property type="nucleotide sequence ID" value="XM_052883994.1"/>
</dbReference>
<dbReference type="PANTHER" id="PTHR31139:SF4">
    <property type="entry name" value="ECTOPIC P GRANULES PROTEIN 5 HOMOLOG"/>
    <property type="match status" value="1"/>
</dbReference>
<evidence type="ECO:0000256" key="3">
    <source>
        <dbReference type="SAM" id="Coils"/>
    </source>
</evidence>
<protein>
    <submittedName>
        <fullName evidence="7">Uncharacterized protein LOC112053211</fullName>
    </submittedName>
</protein>
<feature type="compositionally biased region" description="Acidic residues" evidence="4">
    <location>
        <begin position="1207"/>
        <end position="1216"/>
    </location>
</feature>
<keyword evidence="6" id="KW-1185">Reference proteome</keyword>
<dbReference type="PANTHER" id="PTHR31139">
    <property type="entry name" value="ECTOPIC P GRANULES PROTEIN 5 HOMOLOG"/>
    <property type="match status" value="1"/>
</dbReference>
<sequence>MATMIKEKRREKKKTKNKHSSETEFDGKENLESQVLSDTSDKCNDIQASTSIIERQSSTHDIVGDTLATTLTEYDQVHNPEQLITSISTESGLNKTVHTVNQGIEEQGVTVNDVTNEMNNVVLEAKTNLEDVVSFRTSVLQENNTQEKKKNISKVQKSITSNEVVEQDLTLNSSSVPNILYPKEVMLAEDIVIPSAPLAPIEIESQPYVMPCESVVKRDKVTCMPLEEAVRVFGGKEIAEVKDLSQKEEALVELGPQSGPDHPLVDLLSTFRTSLISIERERNRISCGYASEEKSRSGLWAVEKRWANVSERCACGAEVSVCAQYEIATLRTEKLPAARLRLDALLRDVRDCYCHHQHAALQAHYDVDELMGEILKGNKGGVREALLLVLQALQLSDAAPDAYAAALQRWASVLTSSLLDQRDLRQLLFLLHCLFRQTRSVQWAARVVRLQCADAAAAARLLAVLELLLAGPLLEQAHECTEEAEAWEEVDVRGEGGGVAEGRLRERDVLALLDALPLRHVLARLLLFHRPDIEQEDAQSWGGRGGRGVLRACCGVRALLSVLRRAAHAHAHYGRLRARLRALAAAALHGLAALHLHCRESYEQHLRERIAAELEACFAAGLDAPGEGRAPPAALLSAAAAADYCLALTRGLHEDAPLRVESLSASTPRASCALRVRAAAQAALDRELDHGLAARVLDFLFQVGIKNKSSCAGACDASARALLPRLLALHRLHTGALHMLADLYQVSSVPAALLEPLAPQQWRPAPGELRALLDDWAARCAPLLQPLLERLDYTPHTGLSLESQLVVGSWLCAWLRGREAPDWAWRVLRAVHVHRSEWGLPLHAPPPEPADDLLAAAFALLASDWGHCLPLVCGPGAAALARLAGVRPRDALHCAAPLMRVMAQSPESVSLTPTFAEVFTTILNSGPSLVARALGRREPSAQELLQQLLLQHVQDDRMSAQERSAVLSAWLHALWRPGVPAGARAALDAAVRAARDWRTLDAHARAMLQEENAKELLVDAVRHVAAAPLLCEAALRHAHARELHTHAHARLADELARQRVAGQKIHVDNALKQIGSSLSHDELALSRCAGAALAAAPQHPAHLLLWRLLLHMYLQRPPSAPPESSLPVGPMLFSGLVKSRTLSQLKKRLQETAVYHRTQAELLKTKHGNIISPSTSESCMEKKSNPTSDNSLFSPLAINDLTGGSDLESDDSLSDEDGNRAGDRGVRETSADGDTHHLMCYHTAAEKIVREYLLWLEEGERVRAAPHHADVARFLSEQMNNVQALDTAWRCSLSNESRSPASPASPPADPQPPPADPQLSEPEWPPPHTTHCERALRALAQVERKKRRRYNIPNLSTIDEVYLRDAQAAVGMIQKHLAELEQLTKEWSSELQRVSKLDAQLWELLARLRVRRPLPPVRRACAQGCKPLTVHIAKDEWCISTGAEQGIQENRRSACAALRRLARARPRVARLTSRLRGIGSRVRSPAAAQRACELAASAAPRVEPYAPARDAVGALVDDLAARFICADAALAATYLSRWSAGDDAQRRLCALLVRPARLPPRAWPALYAAVLALPLPPHVAFSYLSKFELAPWADAADASARGAVLDALLAAARRLGPQPDDQQLMLLELVGVHSLSAVRGAELCAHVLRCAGAALAAALPPLYLQHLAPAVDKYGEDVDFDELGHCLRQLGASFWSARRDGEAARRALLAAYAPHFADALYALLRAFVGAGLARTYEPARVSLYAWSALCETWPAWLLPHGGALLSLAHPDPFHYSLARFGDALDMLMRECPDCEDVVLRQVFEWALRAYPCAEHRCSQEARAQLAALLARLAALPWARQWFSVHLLDLCIQVSRSMEQELASWCGVRLQHQRAGAWLHDAPDEHLPHTLPLLLELFTCQRLALPRTTLAEAARLPWWRLSEAALGEALARYVAAHHSPALPYHEAPHFDLMLTVCQLKAAEDPRTLQHPQAGDKRAAAVSQWVRAAAAPALAPHVPAHTARLLRALADLAPYVEETELEHLLSRAAVALCIQPVADGAAPVWLQWAGECPARARRALAAAAGSLTALPQFAALGDAVARATLADEEGGGWRALSGRWAACPWRECGPLLARGALHAAYGTLLAHAHAPDQLRQAFAALLAAEHHFARDELVAAVWVCVAARAAGTAGAAGEAARALLLRWAEQRRSLLQLVTLHAASSCPTPQLRVLLRLALCVVSPSEGARQAYEQACEALPAAAHARAWARDECPAPALLPRLAASLYPGREVYFKEELEMATSL</sequence>
<feature type="domain" description="Epg5-like TPR" evidence="5">
    <location>
        <begin position="1049"/>
        <end position="1258"/>
    </location>
</feature>
<feature type="coiled-coil region" evidence="3">
    <location>
        <begin position="1363"/>
        <end position="1397"/>
    </location>
</feature>
<accession>A0ABM3LLK8</accession>
<feature type="compositionally biased region" description="Pro residues" evidence="4">
    <location>
        <begin position="1303"/>
        <end position="1316"/>
    </location>
</feature>
<dbReference type="Pfam" id="PF26573">
    <property type="entry name" value="TPR_Epg5_2"/>
    <property type="match status" value="1"/>
</dbReference>
<dbReference type="InterPro" id="IPR058750">
    <property type="entry name" value="TPR_Epg5"/>
</dbReference>
<evidence type="ECO:0000256" key="1">
    <source>
        <dbReference type="ARBA" id="ARBA00010948"/>
    </source>
</evidence>
<feature type="compositionally biased region" description="Basic residues" evidence="4">
    <location>
        <begin position="9"/>
        <end position="18"/>
    </location>
</feature>
<evidence type="ECO:0000313" key="6">
    <source>
        <dbReference type="Proteomes" id="UP001652582"/>
    </source>
</evidence>
<keyword evidence="3" id="KW-0175">Coiled coil</keyword>
<feature type="compositionally biased region" description="Basic and acidic residues" evidence="4">
    <location>
        <begin position="1217"/>
        <end position="1231"/>
    </location>
</feature>
<proteinExistence type="inferred from homology"/>
<evidence type="ECO:0000256" key="2">
    <source>
        <dbReference type="ARBA" id="ARBA00023006"/>
    </source>
</evidence>
<reference evidence="7" key="1">
    <citation type="submission" date="2025-08" db="UniProtKB">
        <authorList>
            <consortium name="RefSeq"/>
        </authorList>
    </citation>
    <scope>IDENTIFICATION</scope>
</reference>
<feature type="region of interest" description="Disordered" evidence="4">
    <location>
        <begin position="1"/>
        <end position="33"/>
    </location>
</feature>
<keyword evidence="2" id="KW-0072">Autophagy</keyword>